<keyword evidence="3" id="KW-1185">Reference proteome</keyword>
<organism evidence="2 3">
    <name type="scientific">Polarella glacialis</name>
    <name type="common">Dinoflagellate</name>
    <dbReference type="NCBI Taxonomy" id="89957"/>
    <lineage>
        <taxon>Eukaryota</taxon>
        <taxon>Sar</taxon>
        <taxon>Alveolata</taxon>
        <taxon>Dinophyceae</taxon>
        <taxon>Suessiales</taxon>
        <taxon>Suessiaceae</taxon>
        <taxon>Polarella</taxon>
    </lineage>
</organism>
<comment type="caution">
    <text evidence="2">The sequence shown here is derived from an EMBL/GenBank/DDBJ whole genome shotgun (WGS) entry which is preliminary data.</text>
</comment>
<evidence type="ECO:0000313" key="2">
    <source>
        <dbReference type="EMBL" id="CAE8618145.1"/>
    </source>
</evidence>
<dbReference type="EMBL" id="CAJNNV010026421">
    <property type="protein sequence ID" value="CAE8618145.1"/>
    <property type="molecule type" value="Genomic_DNA"/>
</dbReference>
<protein>
    <submittedName>
        <fullName evidence="2">Uncharacterized protein</fullName>
    </submittedName>
</protein>
<dbReference type="EMBL" id="CAJNNV010025279">
    <property type="protein sequence ID" value="CAE8613600.1"/>
    <property type="molecule type" value="Genomic_DNA"/>
</dbReference>
<sequence>MLQKAVLLPESHPVIQAAIGAGKEFHSSKVNDHKSVRNPHLWVWRAVMTTAAALDNATGTDKIALLKHISESSTPETLEPLVFHCRVNQTFADKSVFRLCFVVASSIDPVLDSLLKVLIAEGGKLLITKPPRSSLERSLLKQLQAMGEWTSSSSNSADQSMASK</sequence>
<dbReference type="Proteomes" id="UP000654075">
    <property type="component" value="Unassembled WGS sequence"/>
</dbReference>
<accession>A0A813G1B9</accession>
<evidence type="ECO:0000313" key="3">
    <source>
        <dbReference type="Proteomes" id="UP000654075"/>
    </source>
</evidence>
<reference evidence="2" key="1">
    <citation type="submission" date="2021-02" db="EMBL/GenBank/DDBJ databases">
        <authorList>
            <person name="Dougan E. K."/>
            <person name="Rhodes N."/>
            <person name="Thang M."/>
            <person name="Chan C."/>
        </authorList>
    </citation>
    <scope>NUCLEOTIDE SEQUENCE</scope>
</reference>
<proteinExistence type="predicted"/>
<name>A0A813G1B9_POLGL</name>
<dbReference type="AlphaFoldDB" id="A0A813G1B9"/>
<gene>
    <name evidence="1" type="ORF">PGLA1383_LOCUS31359</name>
    <name evidence="2" type="ORF">PGLA1383_LOCUS35792</name>
</gene>
<evidence type="ECO:0000313" key="1">
    <source>
        <dbReference type="EMBL" id="CAE8613600.1"/>
    </source>
</evidence>